<feature type="disulfide bond" evidence="1">
    <location>
        <begin position="34"/>
        <end position="68"/>
    </location>
</feature>
<dbReference type="PROSITE" id="PS51670">
    <property type="entry name" value="SHKT"/>
    <property type="match status" value="2"/>
</dbReference>
<dbReference type="STRING" id="29170.A0A368FGC6"/>
<feature type="disulfide bond" evidence="1">
    <location>
        <begin position="90"/>
        <end position="124"/>
    </location>
</feature>
<gene>
    <name evidence="3" type="ORF">ANCCAN_23610</name>
</gene>
<evidence type="ECO:0000313" key="4">
    <source>
        <dbReference type="Proteomes" id="UP000252519"/>
    </source>
</evidence>
<dbReference type="SMART" id="SM00254">
    <property type="entry name" value="ShKT"/>
    <property type="match status" value="2"/>
</dbReference>
<evidence type="ECO:0000256" key="1">
    <source>
        <dbReference type="PROSITE-ProRule" id="PRU01005"/>
    </source>
</evidence>
<dbReference type="SUPFAM" id="SSF55797">
    <property type="entry name" value="PR-1-like"/>
    <property type="match status" value="1"/>
</dbReference>
<dbReference type="Gene3D" id="3.40.33.10">
    <property type="entry name" value="CAP"/>
    <property type="match status" value="1"/>
</dbReference>
<protein>
    <submittedName>
        <fullName evidence="3">ShTK domain protein</fullName>
    </submittedName>
</protein>
<dbReference type="InterPro" id="IPR035940">
    <property type="entry name" value="CAP_sf"/>
</dbReference>
<keyword evidence="1" id="KW-1015">Disulfide bond</keyword>
<dbReference type="Pfam" id="PF01549">
    <property type="entry name" value="ShK"/>
    <property type="match status" value="2"/>
</dbReference>
<keyword evidence="4" id="KW-1185">Reference proteome</keyword>
<dbReference type="OrthoDB" id="5920234at2759"/>
<organism evidence="3 4">
    <name type="scientific">Ancylostoma caninum</name>
    <name type="common">Dog hookworm</name>
    <dbReference type="NCBI Taxonomy" id="29170"/>
    <lineage>
        <taxon>Eukaryota</taxon>
        <taxon>Metazoa</taxon>
        <taxon>Ecdysozoa</taxon>
        <taxon>Nematoda</taxon>
        <taxon>Chromadorea</taxon>
        <taxon>Rhabditida</taxon>
        <taxon>Rhabditina</taxon>
        <taxon>Rhabditomorpha</taxon>
        <taxon>Strongyloidea</taxon>
        <taxon>Ancylostomatidae</taxon>
        <taxon>Ancylostomatinae</taxon>
        <taxon>Ancylostoma</taxon>
    </lineage>
</organism>
<feature type="domain" description="ShKT" evidence="2">
    <location>
        <begin position="34"/>
        <end position="68"/>
    </location>
</feature>
<reference evidence="3 4" key="1">
    <citation type="submission" date="2014-10" db="EMBL/GenBank/DDBJ databases">
        <title>Draft genome of the hookworm Ancylostoma caninum.</title>
        <authorList>
            <person name="Mitreva M."/>
        </authorList>
    </citation>
    <scope>NUCLEOTIDE SEQUENCE [LARGE SCALE GENOMIC DNA]</scope>
    <source>
        <strain evidence="3 4">Baltimore</strain>
    </source>
</reference>
<sequence>MLPNCQLSCHNCKTDSNKPATRTSLCGTGNERNCCDKDPSCAQWASNGECSRNPEWMLSNCQLSCHNCKTDSNKPATRTSLCGTGKESNCCDKDRSCAQWASYGECDKNPKFMLSKCKLSCNACRTTFPKPRAQTCRNNGMTDEVRKKFLDMHNNYRSMVAKGEAKDGAGGYAPRAARMKKMVCLMSLSNARVN</sequence>
<proteinExistence type="predicted"/>
<evidence type="ECO:0000313" key="3">
    <source>
        <dbReference type="EMBL" id="RCN30618.1"/>
    </source>
</evidence>
<comment type="caution">
    <text evidence="3">The sequence shown here is derived from an EMBL/GenBank/DDBJ whole genome shotgun (WGS) entry which is preliminary data.</text>
</comment>
<evidence type="ECO:0000259" key="2">
    <source>
        <dbReference type="PROSITE" id="PS51670"/>
    </source>
</evidence>
<name>A0A368FGC6_ANCCA</name>
<dbReference type="Proteomes" id="UP000252519">
    <property type="component" value="Unassembled WGS sequence"/>
</dbReference>
<dbReference type="InterPro" id="IPR003582">
    <property type="entry name" value="ShKT_dom"/>
</dbReference>
<accession>A0A368FGC6</accession>
<dbReference type="EMBL" id="JOJR01001511">
    <property type="protein sequence ID" value="RCN30618.1"/>
    <property type="molecule type" value="Genomic_DNA"/>
</dbReference>
<comment type="caution">
    <text evidence="1">Lacks conserved residue(s) required for the propagation of feature annotation.</text>
</comment>
<dbReference type="AlphaFoldDB" id="A0A368FGC6"/>
<feature type="domain" description="ShKT" evidence="2">
    <location>
        <begin position="90"/>
        <end position="124"/>
    </location>
</feature>